<dbReference type="GO" id="GO:0005743">
    <property type="term" value="C:mitochondrial inner membrane"/>
    <property type="evidence" value="ECO:0007669"/>
    <property type="project" value="UniProtKB-SubCell"/>
</dbReference>
<evidence type="ECO:0000313" key="16">
    <source>
        <dbReference type="Proteomes" id="UP000325440"/>
    </source>
</evidence>
<dbReference type="GO" id="GO:0032981">
    <property type="term" value="P:mitochondrial respiratory chain complex I assembly"/>
    <property type="evidence" value="ECO:0007669"/>
    <property type="project" value="TreeGrafter"/>
</dbReference>
<dbReference type="GO" id="GO:0022900">
    <property type="term" value="P:electron transport chain"/>
    <property type="evidence" value="ECO:0007669"/>
    <property type="project" value="InterPro"/>
</dbReference>
<evidence type="ECO:0000256" key="14">
    <source>
        <dbReference type="ARBA" id="ARBA00032688"/>
    </source>
</evidence>
<dbReference type="OrthoDB" id="521512at2759"/>
<keyword evidence="16" id="KW-1185">Reference proteome</keyword>
<name>A0A5E4MAS2_9HEMI</name>
<dbReference type="EMBL" id="CABPRJ010000030">
    <property type="protein sequence ID" value="VVC26337.1"/>
    <property type="molecule type" value="Genomic_DNA"/>
</dbReference>
<reference evidence="15 16" key="1">
    <citation type="submission" date="2019-08" db="EMBL/GenBank/DDBJ databases">
        <authorList>
            <person name="Alioto T."/>
            <person name="Alioto T."/>
            <person name="Gomez Garrido J."/>
        </authorList>
    </citation>
    <scope>NUCLEOTIDE SEQUENCE [LARGE SCALE GENOMIC DNA]</scope>
</reference>
<keyword evidence="6" id="KW-0679">Respiratory chain</keyword>
<evidence type="ECO:0000256" key="3">
    <source>
        <dbReference type="ARBA" id="ARBA00005667"/>
    </source>
</evidence>
<keyword evidence="10" id="KW-1133">Transmembrane helix</keyword>
<keyword evidence="15" id="KW-0830">Ubiquinone</keyword>
<keyword evidence="7" id="KW-0812">Transmembrane</keyword>
<dbReference type="InterPro" id="IPR012576">
    <property type="entry name" value="NDUFB3"/>
</dbReference>
<evidence type="ECO:0000256" key="7">
    <source>
        <dbReference type="ARBA" id="ARBA00022692"/>
    </source>
</evidence>
<accession>A0A5E4MAS2</accession>
<evidence type="ECO:0000256" key="6">
    <source>
        <dbReference type="ARBA" id="ARBA00022660"/>
    </source>
</evidence>
<evidence type="ECO:0000256" key="12">
    <source>
        <dbReference type="ARBA" id="ARBA00023136"/>
    </source>
</evidence>
<dbReference type="Proteomes" id="UP000325440">
    <property type="component" value="Unassembled WGS sequence"/>
</dbReference>
<dbReference type="AlphaFoldDB" id="A0A5E4MAS2"/>
<evidence type="ECO:0000256" key="8">
    <source>
        <dbReference type="ARBA" id="ARBA00022792"/>
    </source>
</evidence>
<evidence type="ECO:0000256" key="10">
    <source>
        <dbReference type="ARBA" id="ARBA00022989"/>
    </source>
</evidence>
<comment type="subcellular location">
    <subcellularLocation>
        <location evidence="2">Mitochondrion inner membrane</location>
        <topology evidence="2">Single-pass membrane protein</topology>
        <orientation evidence="2">Matrix side</orientation>
    </subcellularLocation>
</comment>
<evidence type="ECO:0000256" key="1">
    <source>
        <dbReference type="ARBA" id="ARBA00003195"/>
    </source>
</evidence>
<keyword evidence="9" id="KW-0249">Electron transport</keyword>
<protein>
    <recommendedName>
        <fullName evidence="4">NADH dehydrogenase [ubiquinone] 1 beta subcomplex subunit 3</fullName>
    </recommendedName>
    <alternativeName>
        <fullName evidence="13">Complex I-B12</fullName>
    </alternativeName>
    <alternativeName>
        <fullName evidence="14">NADH-ubiquinone oxidoreductase B12 subunit</fullName>
    </alternativeName>
</protein>
<keyword evidence="5" id="KW-0813">Transport</keyword>
<organism evidence="15 16">
    <name type="scientific">Cinara cedri</name>
    <dbReference type="NCBI Taxonomy" id="506608"/>
    <lineage>
        <taxon>Eukaryota</taxon>
        <taxon>Metazoa</taxon>
        <taxon>Ecdysozoa</taxon>
        <taxon>Arthropoda</taxon>
        <taxon>Hexapoda</taxon>
        <taxon>Insecta</taxon>
        <taxon>Pterygota</taxon>
        <taxon>Neoptera</taxon>
        <taxon>Paraneoptera</taxon>
        <taxon>Hemiptera</taxon>
        <taxon>Sternorrhyncha</taxon>
        <taxon>Aphidomorpha</taxon>
        <taxon>Aphidoidea</taxon>
        <taxon>Aphididae</taxon>
        <taxon>Lachninae</taxon>
        <taxon>Cinara</taxon>
    </lineage>
</organism>
<gene>
    <name evidence="15" type="ORF">CINCED_3A016718</name>
</gene>
<evidence type="ECO:0000256" key="13">
    <source>
        <dbReference type="ARBA" id="ARBA00030217"/>
    </source>
</evidence>
<dbReference type="Pfam" id="PF08122">
    <property type="entry name" value="NDUF_B12"/>
    <property type="match status" value="1"/>
</dbReference>
<keyword evidence="11" id="KW-0496">Mitochondrion</keyword>
<dbReference type="PANTHER" id="PTHR15082">
    <property type="entry name" value="NADH-UBIQUINONE OXIDOREDUCTASE B12 SUBUNIT"/>
    <property type="match status" value="1"/>
</dbReference>
<keyword evidence="8" id="KW-0999">Mitochondrion inner membrane</keyword>
<evidence type="ECO:0000256" key="4">
    <source>
        <dbReference type="ARBA" id="ARBA00018680"/>
    </source>
</evidence>
<evidence type="ECO:0000256" key="9">
    <source>
        <dbReference type="ARBA" id="ARBA00022982"/>
    </source>
</evidence>
<evidence type="ECO:0000313" key="15">
    <source>
        <dbReference type="EMBL" id="VVC26337.1"/>
    </source>
</evidence>
<evidence type="ECO:0000256" key="5">
    <source>
        <dbReference type="ARBA" id="ARBA00022448"/>
    </source>
</evidence>
<evidence type="ECO:0000256" key="2">
    <source>
        <dbReference type="ARBA" id="ARBA00004298"/>
    </source>
</evidence>
<proteinExistence type="inferred from homology"/>
<dbReference type="PANTHER" id="PTHR15082:SF2">
    <property type="entry name" value="NADH DEHYDROGENASE [UBIQUINONE] 1 BETA SUBCOMPLEX SUBUNIT 3"/>
    <property type="match status" value="1"/>
</dbReference>
<comment type="similarity">
    <text evidence="3">Belongs to the complex I NDUFB3 subunit family.</text>
</comment>
<comment type="function">
    <text evidence="1">Accessory subunit of the mitochondrial membrane respiratory chain NADH dehydrogenase (Complex I), that is believed not to be involved in catalysis. Complex I functions in the transfer of electrons from NADH to the respiratory chain. The immediate electron acceptor for the enzyme is believed to be ubiquinone.</text>
</comment>
<keyword evidence="12" id="KW-0472">Membrane</keyword>
<sequence>MGGHHESEIKIPDYRIYKVDDVPDLVKVKNILASEGLKDPWLRNEVWRYPPQTRNRYEQYFKCWFRGKNGLTIAFGLAATVIGLEKTYDYFYPPVHHHKTSFYPKSSIENENQH</sequence>
<evidence type="ECO:0000256" key="11">
    <source>
        <dbReference type="ARBA" id="ARBA00023128"/>
    </source>
</evidence>